<evidence type="ECO:0000256" key="5">
    <source>
        <dbReference type="ARBA" id="ARBA00023163"/>
    </source>
</evidence>
<dbReference type="AlphaFoldDB" id="A0A1Y1II66"/>
<keyword evidence="10" id="KW-1185">Reference proteome</keyword>
<feature type="domain" description="BZIP" evidence="8">
    <location>
        <begin position="377"/>
        <end position="440"/>
    </location>
</feature>
<feature type="compositionally biased region" description="Gly residues" evidence="7">
    <location>
        <begin position="851"/>
        <end position="864"/>
    </location>
</feature>
<keyword evidence="6" id="KW-0539">Nucleus</keyword>
<evidence type="ECO:0000256" key="4">
    <source>
        <dbReference type="ARBA" id="ARBA00023125"/>
    </source>
</evidence>
<organism evidence="9 10">
    <name type="scientific">Klebsormidium nitens</name>
    <name type="common">Green alga</name>
    <name type="synonym">Ulothrix nitens</name>
    <dbReference type="NCBI Taxonomy" id="105231"/>
    <lineage>
        <taxon>Eukaryota</taxon>
        <taxon>Viridiplantae</taxon>
        <taxon>Streptophyta</taxon>
        <taxon>Klebsormidiophyceae</taxon>
        <taxon>Klebsormidiales</taxon>
        <taxon>Klebsormidiaceae</taxon>
        <taxon>Klebsormidium</taxon>
    </lineage>
</organism>
<feature type="compositionally biased region" description="Basic residues" evidence="7">
    <location>
        <begin position="352"/>
        <end position="364"/>
    </location>
</feature>
<dbReference type="Pfam" id="PF00170">
    <property type="entry name" value="bZIP_1"/>
    <property type="match status" value="1"/>
</dbReference>
<evidence type="ECO:0000259" key="8">
    <source>
        <dbReference type="PROSITE" id="PS50217"/>
    </source>
</evidence>
<feature type="compositionally biased region" description="Polar residues" evidence="7">
    <location>
        <begin position="706"/>
        <end position="715"/>
    </location>
</feature>
<dbReference type="Proteomes" id="UP000054558">
    <property type="component" value="Unassembled WGS sequence"/>
</dbReference>
<dbReference type="EMBL" id="DF237330">
    <property type="protein sequence ID" value="GAQ87838.1"/>
    <property type="molecule type" value="Genomic_DNA"/>
</dbReference>
<feature type="compositionally biased region" description="Basic and acidic residues" evidence="7">
    <location>
        <begin position="836"/>
        <end position="848"/>
    </location>
</feature>
<feature type="compositionally biased region" description="Basic and acidic residues" evidence="7">
    <location>
        <begin position="520"/>
        <end position="529"/>
    </location>
</feature>
<dbReference type="STRING" id="105231.A0A1Y1II66"/>
<evidence type="ECO:0000313" key="10">
    <source>
        <dbReference type="Proteomes" id="UP000054558"/>
    </source>
</evidence>
<evidence type="ECO:0000256" key="3">
    <source>
        <dbReference type="ARBA" id="ARBA00023015"/>
    </source>
</evidence>
<reference evidence="9 10" key="1">
    <citation type="journal article" date="2014" name="Nat. Commun.">
        <title>Klebsormidium flaccidum genome reveals primary factors for plant terrestrial adaptation.</title>
        <authorList>
            <person name="Hori K."/>
            <person name="Maruyama F."/>
            <person name="Fujisawa T."/>
            <person name="Togashi T."/>
            <person name="Yamamoto N."/>
            <person name="Seo M."/>
            <person name="Sato S."/>
            <person name="Yamada T."/>
            <person name="Mori H."/>
            <person name="Tajima N."/>
            <person name="Moriyama T."/>
            <person name="Ikeuchi M."/>
            <person name="Watanabe M."/>
            <person name="Wada H."/>
            <person name="Kobayashi K."/>
            <person name="Saito M."/>
            <person name="Masuda T."/>
            <person name="Sasaki-Sekimoto Y."/>
            <person name="Mashiguchi K."/>
            <person name="Awai K."/>
            <person name="Shimojima M."/>
            <person name="Masuda S."/>
            <person name="Iwai M."/>
            <person name="Nobusawa T."/>
            <person name="Narise T."/>
            <person name="Kondo S."/>
            <person name="Saito H."/>
            <person name="Sato R."/>
            <person name="Murakawa M."/>
            <person name="Ihara Y."/>
            <person name="Oshima-Yamada Y."/>
            <person name="Ohtaka K."/>
            <person name="Satoh M."/>
            <person name="Sonobe K."/>
            <person name="Ishii M."/>
            <person name="Ohtani R."/>
            <person name="Kanamori-Sato M."/>
            <person name="Honoki R."/>
            <person name="Miyazaki D."/>
            <person name="Mochizuki H."/>
            <person name="Umetsu J."/>
            <person name="Higashi K."/>
            <person name="Shibata D."/>
            <person name="Kamiya Y."/>
            <person name="Sato N."/>
            <person name="Nakamura Y."/>
            <person name="Tabata S."/>
            <person name="Ida S."/>
            <person name="Kurokawa K."/>
            <person name="Ohta H."/>
        </authorList>
    </citation>
    <scope>NUCLEOTIDE SEQUENCE [LARGE SCALE GENOMIC DNA]</scope>
    <source>
        <strain evidence="9 10">NIES-2285</strain>
    </source>
</reference>
<feature type="region of interest" description="Disordered" evidence="7">
    <location>
        <begin position="68"/>
        <end position="142"/>
    </location>
</feature>
<name>A0A1Y1II66_KLENI</name>
<dbReference type="InterPro" id="IPR004827">
    <property type="entry name" value="bZIP"/>
</dbReference>
<dbReference type="GO" id="GO:0043565">
    <property type="term" value="F:sequence-specific DNA binding"/>
    <property type="evidence" value="ECO:0007669"/>
    <property type="project" value="InterPro"/>
</dbReference>
<dbReference type="OrthoDB" id="1928614at2759"/>
<feature type="compositionally biased region" description="Basic and acidic residues" evidence="7">
    <location>
        <begin position="84"/>
        <end position="93"/>
    </location>
</feature>
<comment type="similarity">
    <text evidence="2">Belongs to the bZIP family.</text>
</comment>
<dbReference type="InterPro" id="IPR046347">
    <property type="entry name" value="bZIP_sf"/>
</dbReference>
<feature type="compositionally biased region" description="Low complexity" evidence="7">
    <location>
        <begin position="1136"/>
        <end position="1150"/>
    </location>
</feature>
<keyword evidence="5" id="KW-0804">Transcription</keyword>
<feature type="compositionally biased region" description="Basic and acidic residues" evidence="7">
    <location>
        <begin position="470"/>
        <end position="484"/>
    </location>
</feature>
<feature type="region of interest" description="Disordered" evidence="7">
    <location>
        <begin position="796"/>
        <end position="875"/>
    </location>
</feature>
<feature type="region of interest" description="Disordered" evidence="7">
    <location>
        <begin position="30"/>
        <end position="51"/>
    </location>
</feature>
<dbReference type="PANTHER" id="PTHR45967">
    <property type="entry name" value="G-BOX-BINDING FACTOR 3-RELATED"/>
    <property type="match status" value="1"/>
</dbReference>
<feature type="compositionally biased region" description="Basic and acidic residues" evidence="7">
    <location>
        <begin position="800"/>
        <end position="817"/>
    </location>
</feature>
<evidence type="ECO:0000256" key="1">
    <source>
        <dbReference type="ARBA" id="ARBA00004123"/>
    </source>
</evidence>
<proteinExistence type="inferred from homology"/>
<evidence type="ECO:0000313" key="9">
    <source>
        <dbReference type="EMBL" id="GAQ87838.1"/>
    </source>
</evidence>
<dbReference type="SMART" id="SM00338">
    <property type="entry name" value="BRLZ"/>
    <property type="match status" value="1"/>
</dbReference>
<feature type="region of interest" description="Disordered" evidence="7">
    <location>
        <begin position="1118"/>
        <end position="1150"/>
    </location>
</feature>
<evidence type="ECO:0000256" key="7">
    <source>
        <dbReference type="SAM" id="MobiDB-lite"/>
    </source>
</evidence>
<dbReference type="GO" id="GO:0003700">
    <property type="term" value="F:DNA-binding transcription factor activity"/>
    <property type="evidence" value="ECO:0007669"/>
    <property type="project" value="InterPro"/>
</dbReference>
<dbReference type="SUPFAM" id="SSF57959">
    <property type="entry name" value="Leucine zipper domain"/>
    <property type="match status" value="1"/>
</dbReference>
<feature type="compositionally biased region" description="Basic and acidic residues" evidence="7">
    <location>
        <begin position="32"/>
        <end position="50"/>
    </location>
</feature>
<dbReference type="PANTHER" id="PTHR45967:SF28">
    <property type="entry name" value="BASIC-LEUCINE ZIPPER (BZIP) TRANSCRIPTION FACTOR FAMILY PROTEIN"/>
    <property type="match status" value="1"/>
</dbReference>
<evidence type="ECO:0000256" key="6">
    <source>
        <dbReference type="ARBA" id="ARBA00023242"/>
    </source>
</evidence>
<accession>A0A1Y1II66</accession>
<protein>
    <submittedName>
        <fullName evidence="9">Putative basic region leucin zipper-containing protein</fullName>
    </submittedName>
</protein>
<dbReference type="OMA" id="PCANDVE"/>
<dbReference type="GO" id="GO:0005634">
    <property type="term" value="C:nucleus"/>
    <property type="evidence" value="ECO:0007669"/>
    <property type="project" value="UniProtKB-SubCell"/>
</dbReference>
<dbReference type="CDD" id="cd14702">
    <property type="entry name" value="bZIP_plant_GBF1"/>
    <property type="match status" value="1"/>
</dbReference>
<keyword evidence="3" id="KW-0805">Transcription regulation</keyword>
<dbReference type="PROSITE" id="PS50217">
    <property type="entry name" value="BZIP"/>
    <property type="match status" value="1"/>
</dbReference>
<keyword evidence="4" id="KW-0238">DNA-binding</keyword>
<evidence type="ECO:0000256" key="2">
    <source>
        <dbReference type="ARBA" id="ARBA00007163"/>
    </source>
</evidence>
<feature type="region of interest" description="Disordered" evidence="7">
    <location>
        <begin position="336"/>
        <end position="378"/>
    </location>
</feature>
<feature type="region of interest" description="Disordered" evidence="7">
    <location>
        <begin position="444"/>
        <end position="779"/>
    </location>
</feature>
<feature type="compositionally biased region" description="Basic and acidic residues" evidence="7">
    <location>
        <begin position="543"/>
        <end position="554"/>
    </location>
</feature>
<dbReference type="InterPro" id="IPR045314">
    <property type="entry name" value="bZIP_plant_GBF1"/>
</dbReference>
<comment type="subcellular location">
    <subcellularLocation>
        <location evidence="1">Nucleus</location>
    </subcellularLocation>
</comment>
<gene>
    <name evidence="9" type="ORF">KFL_003810020</name>
</gene>
<dbReference type="InterPro" id="IPR044827">
    <property type="entry name" value="GBF-like"/>
</dbReference>
<sequence length="1150" mass="119446">MPGTQLPSNDEELDAAMALAALVGGGVPERGSLWREDSLGRRGSDAEQRLDGISWTLRRRRSGSVIVVNEKGSPMTELSSKLAKMQEWEDRQRRGGAGNRGGSSAELSQSGLSEADAGGSDVSRAGGEGEAPKGPADARVSSLIPGVAQAKVDQAFEQGLEGIAALLKDERPPLIRAPSFPPQLSVNTLLPQLSMASQSSFGGCLPRDSLGGGLQSQPSLGLQSQRSVGGELQSQLSAPSAFLAAIAASLPPSASQPWPAFPTLANPLSNPVSNPIARAQSITEFQFEERAPAKSGLELPSPKLVDFLSPANQFSERDGVEQRDSELGGLKEELLEGGEREDEPGLGFAGGSRKRLARARRRKAVPVGLEDPDPAKEAQRLRRIQANRESARKTIMRKQAVCKKLATEAQELGDENLDLRSKVEAAQRELHRLITEQAKLKEQLMAAQTEAEEPLDVHPSTSAPLLPDLSDDRKSNDGLPKPDDELPEPAPGLENLSPDLDSVPEQDAAGLALGETAKSGSKEGLDIRGEGSANLGLMAGGSEEEKLGDRKSDELQTAQVRSTDGEGKGSGDGISSNPSAARSGEGSSMEPDSANPLAASKTETVFGTEKSPPPEPLSKRGSNESVTAKPEQPPGKALSESAFLRALAGGPSPARPSSLSYPPKTENAERPTKTGLLEKTTSQTGGPLNRGADKGGAEAEPVASTPVLSNGTPSGNLPDVSMSLGGAPTEQIPRGGLSPNARGLSSVLSTGGKGSGPDLEALPGGGNGGGKTSASPPLPLSLSLLHTIATELCSEPPVAAREKRQQIKQDEGKKDFLSSEGGVKASEIGKGGSNKGADDGGVKRDMSGRDGVNGDGVPRGGVNGAGPPALTTARSLPLNPWLSLRPQSLQRNLSAPMQVVLPPQPSGLEFFNLTALPPPKQANPVQNQTANSQNVTANPGSGLIQHSSSEALLKGSPFAKDGLNQDPFNPRLTSRQPPIGADLSLGSTWQQEGLHHPNPAFESVSGKSRFGGIPGQTFVPLQSGGSQNLLGSHGVPNPLWGDSASRGAMSWIPEGNPSGVFPNQGVDMSLSLQPSAPPRTVKPETGMYNVYRGSGRRGSVSLHIGPLPVVDAVTAAEARKRRREVTKSKFGPSGGSSAKVQKVASAKAAR</sequence>